<accession>A0ABM3ME55</accession>
<evidence type="ECO:0000256" key="2">
    <source>
        <dbReference type="SAM" id="Phobius"/>
    </source>
</evidence>
<dbReference type="GeneID" id="128200395"/>
<keyword evidence="2" id="KW-0472">Membrane</keyword>
<name>A0ABM3ME55_GALME</name>
<evidence type="ECO:0000259" key="4">
    <source>
        <dbReference type="SMART" id="SM00848"/>
    </source>
</evidence>
<dbReference type="CDD" id="cd02248">
    <property type="entry name" value="Peptidase_C1A"/>
    <property type="match status" value="1"/>
</dbReference>
<proteinExistence type="inferred from homology"/>
<dbReference type="InterPro" id="IPR013201">
    <property type="entry name" value="Prot_inhib_I29"/>
</dbReference>
<gene>
    <name evidence="6 7" type="primary">LOC128200395</name>
</gene>
<dbReference type="SMART" id="SM00645">
    <property type="entry name" value="Pept_C1"/>
    <property type="match status" value="1"/>
</dbReference>
<organism evidence="5 6">
    <name type="scientific">Galleria mellonella</name>
    <name type="common">Greater wax moth</name>
    <dbReference type="NCBI Taxonomy" id="7137"/>
    <lineage>
        <taxon>Eukaryota</taxon>
        <taxon>Metazoa</taxon>
        <taxon>Ecdysozoa</taxon>
        <taxon>Arthropoda</taxon>
        <taxon>Hexapoda</taxon>
        <taxon>Insecta</taxon>
        <taxon>Pterygota</taxon>
        <taxon>Neoptera</taxon>
        <taxon>Endopterygota</taxon>
        <taxon>Lepidoptera</taxon>
        <taxon>Glossata</taxon>
        <taxon>Ditrysia</taxon>
        <taxon>Pyraloidea</taxon>
        <taxon>Pyralidae</taxon>
        <taxon>Galleriinae</taxon>
        <taxon>Galleria</taxon>
    </lineage>
</organism>
<keyword evidence="2" id="KW-1133">Transmembrane helix</keyword>
<feature type="domain" description="Cathepsin propeptide inhibitor" evidence="4">
    <location>
        <begin position="49"/>
        <end position="109"/>
    </location>
</feature>
<dbReference type="SMART" id="SM00848">
    <property type="entry name" value="Inhibitor_I29"/>
    <property type="match status" value="1"/>
</dbReference>
<dbReference type="InterPro" id="IPR000668">
    <property type="entry name" value="Peptidase_C1A_C"/>
</dbReference>
<reference evidence="6 7" key="1">
    <citation type="submission" date="2025-05" db="UniProtKB">
        <authorList>
            <consortium name="RefSeq"/>
        </authorList>
    </citation>
    <scope>IDENTIFICATION</scope>
    <source>
        <tissue evidence="6 7">Whole larvae</tissue>
    </source>
</reference>
<feature type="transmembrane region" description="Helical" evidence="2">
    <location>
        <begin position="6"/>
        <end position="26"/>
    </location>
</feature>
<evidence type="ECO:0000313" key="6">
    <source>
        <dbReference type="RefSeq" id="XP_052749686.1"/>
    </source>
</evidence>
<evidence type="ECO:0000256" key="1">
    <source>
        <dbReference type="ARBA" id="ARBA00008455"/>
    </source>
</evidence>
<protein>
    <submittedName>
        <fullName evidence="6 7">Cathepsin O-like isoform X1</fullName>
    </submittedName>
</protein>
<dbReference type="Pfam" id="PF00112">
    <property type="entry name" value="Peptidase_C1"/>
    <property type="match status" value="1"/>
</dbReference>
<dbReference type="RefSeq" id="XP_052749686.1">
    <property type="nucleotide sequence ID" value="XM_052893726.1"/>
</dbReference>
<evidence type="ECO:0000313" key="5">
    <source>
        <dbReference type="Proteomes" id="UP001652740"/>
    </source>
</evidence>
<evidence type="ECO:0000313" key="7">
    <source>
        <dbReference type="RefSeq" id="XP_052749687.1"/>
    </source>
</evidence>
<comment type="similarity">
    <text evidence="1">Belongs to the peptidase C1 family.</text>
</comment>
<keyword evidence="2" id="KW-0812">Transmembrane</keyword>
<dbReference type="InterPro" id="IPR013128">
    <property type="entry name" value="Peptidase_C1A"/>
</dbReference>
<dbReference type="SUPFAM" id="SSF54001">
    <property type="entry name" value="Cysteine proteinases"/>
    <property type="match status" value="1"/>
</dbReference>
<dbReference type="InterPro" id="IPR038765">
    <property type="entry name" value="Papain-like_cys_pep_sf"/>
</dbReference>
<dbReference type="Gene3D" id="3.90.70.10">
    <property type="entry name" value="Cysteine proteinases"/>
    <property type="match status" value="1"/>
</dbReference>
<dbReference type="RefSeq" id="XP_052749687.1">
    <property type="nucleotide sequence ID" value="XM_052893727.1"/>
</dbReference>
<dbReference type="Pfam" id="PF08246">
    <property type="entry name" value="Inhibitor_I29"/>
    <property type="match status" value="1"/>
</dbReference>
<evidence type="ECO:0000259" key="3">
    <source>
        <dbReference type="SMART" id="SM00645"/>
    </source>
</evidence>
<keyword evidence="5" id="KW-1185">Reference proteome</keyword>
<dbReference type="PANTHER" id="PTHR12411">
    <property type="entry name" value="CYSTEINE PROTEASE FAMILY C1-RELATED"/>
    <property type="match status" value="1"/>
</dbReference>
<sequence>MTNKCNANTIISVFLSALLVLGICIYGKNYLKDISRPSDSHKLTDIENFSNYMEKFKKNYDSNEYFRRLKIYKNSTLEIIRLNKLENSLNVESAVYGHSKYSDWSEEEFAKVMLTKMMSSCKKSSRRSFSSYEELNIPKMMDWRQKGVVGPILDQKMCSGCWAISIVGVMETMLAIGLQKNGTMRPLTKLSIQELIDCSKRNDGCRGGKPSTALEYLKKSRLPIVTEEQYPLLLVDQTCKIRGRPNGVLVTDYTDLCNAQEEEMLRLLAKHGTLIAVVNAKLWQHYVGGVIHKGCLGAERYLNHVIQIVGYDLTASTPYYIVKNSWGEDFGDEGYVKIAIGHNVCGIADEISYLNV</sequence>
<feature type="domain" description="Peptidase C1A papain C-terminal" evidence="3">
    <location>
        <begin position="137"/>
        <end position="355"/>
    </location>
</feature>
<dbReference type="Proteomes" id="UP001652740">
    <property type="component" value="Unplaced"/>
</dbReference>
<dbReference type="InterPro" id="IPR039417">
    <property type="entry name" value="Peptidase_C1A_papain-like"/>
</dbReference>